<protein>
    <submittedName>
        <fullName evidence="3">Uncharacterized protein</fullName>
    </submittedName>
</protein>
<dbReference type="InterPro" id="IPR016616">
    <property type="entry name" value="Bardet-Biedl_syndrome_2_prot"/>
</dbReference>
<accession>A0A8S1BFY0</accession>
<dbReference type="GO" id="GO:0016020">
    <property type="term" value="C:membrane"/>
    <property type="evidence" value="ECO:0007669"/>
    <property type="project" value="TreeGrafter"/>
</dbReference>
<dbReference type="OrthoDB" id="2120021at2759"/>
<dbReference type="InterPro" id="IPR055380">
    <property type="entry name" value="BBS2_hp_dom"/>
</dbReference>
<reference evidence="3 4" key="1">
    <citation type="submission" date="2020-04" db="EMBL/GenBank/DDBJ databases">
        <authorList>
            <person name="Wallbank WR R."/>
            <person name="Pardo Diaz C."/>
            <person name="Kozak K."/>
            <person name="Martin S."/>
            <person name="Jiggins C."/>
            <person name="Moest M."/>
            <person name="Warren A I."/>
            <person name="Byers J.R.P. K."/>
            <person name="Montejo-Kovacevich G."/>
            <person name="Yen C E."/>
        </authorList>
    </citation>
    <scope>NUCLEOTIDE SEQUENCE [LARGE SCALE GENOMIC DNA]</scope>
</reference>
<feature type="domain" description="BBS2 hairpin" evidence="2">
    <location>
        <begin position="1"/>
        <end position="87"/>
    </location>
</feature>
<dbReference type="InterPro" id="IPR055381">
    <property type="entry name" value="BBS2_CtH_dom"/>
</dbReference>
<dbReference type="GO" id="GO:0034464">
    <property type="term" value="C:BBSome"/>
    <property type="evidence" value="ECO:0007669"/>
    <property type="project" value="InterPro"/>
</dbReference>
<dbReference type="GO" id="GO:1905515">
    <property type="term" value="P:non-motile cilium assembly"/>
    <property type="evidence" value="ECO:0007669"/>
    <property type="project" value="InterPro"/>
</dbReference>
<evidence type="ECO:0000313" key="4">
    <source>
        <dbReference type="Proteomes" id="UP000494106"/>
    </source>
</evidence>
<dbReference type="GO" id="GO:0031514">
    <property type="term" value="C:motile cilium"/>
    <property type="evidence" value="ECO:0007669"/>
    <property type="project" value="TreeGrafter"/>
</dbReference>
<dbReference type="PANTHER" id="PTHR32465:SF0">
    <property type="entry name" value="BARDET-BIEDL SYNDROME 2 PROTEIN"/>
    <property type="match status" value="1"/>
</dbReference>
<dbReference type="GO" id="GO:0043005">
    <property type="term" value="C:neuron projection"/>
    <property type="evidence" value="ECO:0007669"/>
    <property type="project" value="TreeGrafter"/>
</dbReference>
<evidence type="ECO:0000313" key="3">
    <source>
        <dbReference type="EMBL" id="CAB3257222.1"/>
    </source>
</evidence>
<gene>
    <name evidence="3" type="ORF">APLA_LOCUS15846</name>
</gene>
<dbReference type="Pfam" id="PF23351">
    <property type="entry name" value="BBS2_CtH"/>
    <property type="match status" value="1"/>
</dbReference>
<feature type="domain" description="BBS2 C-terminal helix bundle" evidence="1">
    <location>
        <begin position="136"/>
        <end position="158"/>
    </location>
</feature>
<evidence type="ECO:0000259" key="2">
    <source>
        <dbReference type="Pfam" id="PF23353"/>
    </source>
</evidence>
<dbReference type="Proteomes" id="UP000494106">
    <property type="component" value="Unassembled WGS sequence"/>
</dbReference>
<evidence type="ECO:0000259" key="1">
    <source>
        <dbReference type="Pfam" id="PF23351"/>
    </source>
</evidence>
<proteinExistence type="predicted"/>
<dbReference type="AlphaFoldDB" id="A0A8S1BFY0"/>
<dbReference type="Pfam" id="PF23353">
    <property type="entry name" value="BBS2_hp"/>
    <property type="match status" value="1"/>
</dbReference>
<organism evidence="3 4">
    <name type="scientific">Arctia plantaginis</name>
    <name type="common">Wood tiger moth</name>
    <name type="synonym">Phalaena plantaginis</name>
    <dbReference type="NCBI Taxonomy" id="874455"/>
    <lineage>
        <taxon>Eukaryota</taxon>
        <taxon>Metazoa</taxon>
        <taxon>Ecdysozoa</taxon>
        <taxon>Arthropoda</taxon>
        <taxon>Hexapoda</taxon>
        <taxon>Insecta</taxon>
        <taxon>Pterygota</taxon>
        <taxon>Neoptera</taxon>
        <taxon>Endopterygota</taxon>
        <taxon>Lepidoptera</taxon>
        <taxon>Glossata</taxon>
        <taxon>Ditrysia</taxon>
        <taxon>Noctuoidea</taxon>
        <taxon>Erebidae</taxon>
        <taxon>Arctiinae</taxon>
        <taxon>Arctia</taxon>
    </lineage>
</organism>
<dbReference type="GO" id="GO:0036064">
    <property type="term" value="C:ciliary basal body"/>
    <property type="evidence" value="ECO:0007669"/>
    <property type="project" value="TreeGrafter"/>
</dbReference>
<keyword evidence="4" id="KW-1185">Reference proteome</keyword>
<sequence length="162" mass="18191">MEHVSQVGEMRSRLAAETAERAQLITALLPAAQDAAVYDLKEMLNRYKEVVMLNEELLTGCFIRRATQEQAVTSLKSLHTILQQAARLRVYCSNEITILIKLHKIVTSQNINFICQNALLKLFPITEYKVGKYSKAVVAASRKAVQNNNIEALFKIIQVGDS</sequence>
<dbReference type="PANTHER" id="PTHR32465">
    <property type="entry name" value="BARDET-BIEDL SYNDROME 2 PROTEIN"/>
    <property type="match status" value="1"/>
</dbReference>
<comment type="caution">
    <text evidence="3">The sequence shown here is derived from an EMBL/GenBank/DDBJ whole genome shotgun (WGS) entry which is preliminary data.</text>
</comment>
<name>A0A8S1BFY0_ARCPL</name>
<dbReference type="EMBL" id="CADEBC010000590">
    <property type="protein sequence ID" value="CAB3257222.1"/>
    <property type="molecule type" value="Genomic_DNA"/>
</dbReference>